<dbReference type="PANTHER" id="PTHR35010">
    <property type="entry name" value="BLL4672 PROTEIN-RELATED"/>
    <property type="match status" value="1"/>
</dbReference>
<comment type="caution">
    <text evidence="2">The sequence shown here is derived from an EMBL/GenBank/DDBJ whole genome shotgun (WGS) entry which is preliminary data.</text>
</comment>
<dbReference type="Pfam" id="PF13560">
    <property type="entry name" value="HTH_31"/>
    <property type="match status" value="1"/>
</dbReference>
<proteinExistence type="predicted"/>
<name>A0A2M9CP14_9MICO</name>
<reference evidence="2 3" key="1">
    <citation type="submission" date="2017-11" db="EMBL/GenBank/DDBJ databases">
        <title>Genomic Encyclopedia of Archaeal and Bacterial Type Strains, Phase II (KMG-II): From Individual Species to Whole Genera.</title>
        <authorList>
            <person name="Goeker M."/>
        </authorList>
    </citation>
    <scope>NUCLEOTIDE SEQUENCE [LARGE SCALE GENOMIC DNA]</scope>
    <source>
        <strain evidence="2 3">DSM 27393</strain>
    </source>
</reference>
<dbReference type="SMART" id="SM00530">
    <property type="entry name" value="HTH_XRE"/>
    <property type="match status" value="1"/>
</dbReference>
<dbReference type="EMBL" id="PGFF01000001">
    <property type="protein sequence ID" value="PJJ73608.1"/>
    <property type="molecule type" value="Genomic_DNA"/>
</dbReference>
<dbReference type="InterPro" id="IPR001387">
    <property type="entry name" value="Cro/C1-type_HTH"/>
</dbReference>
<dbReference type="Proteomes" id="UP000228758">
    <property type="component" value="Unassembled WGS sequence"/>
</dbReference>
<evidence type="ECO:0000259" key="1">
    <source>
        <dbReference type="PROSITE" id="PS50943"/>
    </source>
</evidence>
<dbReference type="CDD" id="cd00093">
    <property type="entry name" value="HTH_XRE"/>
    <property type="match status" value="1"/>
</dbReference>
<organism evidence="2 3">
    <name type="scientific">Diaminobutyricimonas aerilata</name>
    <dbReference type="NCBI Taxonomy" id="1162967"/>
    <lineage>
        <taxon>Bacteria</taxon>
        <taxon>Bacillati</taxon>
        <taxon>Actinomycetota</taxon>
        <taxon>Actinomycetes</taxon>
        <taxon>Micrococcales</taxon>
        <taxon>Microbacteriaceae</taxon>
        <taxon>Diaminobutyricimonas</taxon>
    </lineage>
</organism>
<dbReference type="SUPFAM" id="SSF47413">
    <property type="entry name" value="lambda repressor-like DNA-binding domains"/>
    <property type="match status" value="1"/>
</dbReference>
<evidence type="ECO:0000313" key="3">
    <source>
        <dbReference type="Proteomes" id="UP000228758"/>
    </source>
</evidence>
<dbReference type="Gene3D" id="1.10.260.40">
    <property type="entry name" value="lambda repressor-like DNA-binding domains"/>
    <property type="match status" value="1"/>
</dbReference>
<keyword evidence="3" id="KW-1185">Reference proteome</keyword>
<gene>
    <name evidence="2" type="ORF">CLV46_3201</name>
</gene>
<dbReference type="InterPro" id="IPR010982">
    <property type="entry name" value="Lambda_DNA-bd_dom_sf"/>
</dbReference>
<dbReference type="PROSITE" id="PS50943">
    <property type="entry name" value="HTH_CROC1"/>
    <property type="match status" value="1"/>
</dbReference>
<feature type="domain" description="HTH cro/C1-type" evidence="1">
    <location>
        <begin position="32"/>
        <end position="79"/>
    </location>
</feature>
<dbReference type="Pfam" id="PF17765">
    <property type="entry name" value="MLTR_LBD"/>
    <property type="match status" value="1"/>
</dbReference>
<dbReference type="PANTHER" id="PTHR35010:SF2">
    <property type="entry name" value="BLL4672 PROTEIN"/>
    <property type="match status" value="1"/>
</dbReference>
<accession>A0A2M9CP14</accession>
<dbReference type="InterPro" id="IPR041413">
    <property type="entry name" value="MLTR_LBD"/>
</dbReference>
<evidence type="ECO:0000313" key="2">
    <source>
        <dbReference type="EMBL" id="PJJ73608.1"/>
    </source>
</evidence>
<protein>
    <submittedName>
        <fullName evidence="2">Helix-turn-helix protein</fullName>
    </submittedName>
</protein>
<dbReference type="AlphaFoldDB" id="A0A2M9CP14"/>
<sequence length="279" mass="30531">MSELGDFLRAKRAAASVDALPFPASGRRRVPGLRRDEVALLAGVSVDYYTRLEQGRERNPSAQVLDALAHALDLNLHERRYAYGLAQIAWVPELAETDPPVDATLTRLMDGWPGAACFVLDPLLDIVAMNALATALFRPFVSTRNLVEMVFLDPEGRAFYVDWERAAKGCVANLRATSGLYAGTARRRELLDRLTGGSPYFAELWAAHDVEPKTHDQKVLRHPEAGEFAIAFDAFEVSAMPGHQLVVYRAEPASASERALRMLSKDEVASPVGDSALAG</sequence>
<dbReference type="GO" id="GO:0003677">
    <property type="term" value="F:DNA binding"/>
    <property type="evidence" value="ECO:0007669"/>
    <property type="project" value="InterPro"/>
</dbReference>
<dbReference type="Gene3D" id="3.30.450.180">
    <property type="match status" value="1"/>
</dbReference>